<evidence type="ECO:0000256" key="2">
    <source>
        <dbReference type="ARBA" id="ARBA00015553"/>
    </source>
</evidence>
<evidence type="ECO:0000256" key="5">
    <source>
        <dbReference type="ARBA" id="ARBA00022840"/>
    </source>
</evidence>
<evidence type="ECO:0000313" key="15">
    <source>
        <dbReference type="EMBL" id="MBO0335122.1"/>
    </source>
</evidence>
<dbReference type="SUPFAM" id="SSF54752">
    <property type="entry name" value="RecA protein, C-terminal domain"/>
    <property type="match status" value="1"/>
</dbReference>
<keyword evidence="9 10" id="KW-0742">SOS response</keyword>
<evidence type="ECO:0000256" key="1">
    <source>
        <dbReference type="ARBA" id="ARBA00009391"/>
    </source>
</evidence>
<feature type="domain" description="RecA family profile 2" evidence="14">
    <location>
        <begin position="197"/>
        <end position="270"/>
    </location>
</feature>
<dbReference type="Proteomes" id="UP000664761">
    <property type="component" value="Unassembled WGS sequence"/>
</dbReference>
<dbReference type="CDD" id="cd00983">
    <property type="entry name" value="RecA"/>
    <property type="match status" value="1"/>
</dbReference>
<dbReference type="SUPFAM" id="SSF52540">
    <property type="entry name" value="P-loop containing nucleoside triphosphate hydrolases"/>
    <property type="match status" value="1"/>
</dbReference>
<keyword evidence="4 10" id="KW-0227">DNA damage</keyword>
<dbReference type="Pfam" id="PF21096">
    <property type="entry name" value="RecA_C"/>
    <property type="match status" value="1"/>
</dbReference>
<comment type="function">
    <text evidence="10">Can catalyze the hydrolysis of ATP in the presence of single-stranded DNA, the ATP-dependent uptake of single-stranded DNA by duplex DNA, and the ATP-dependent hybridization of homologous single-stranded DNAs. It interacts with LexA causing its activation and leading to its autocatalytic cleavage.</text>
</comment>
<evidence type="ECO:0000259" key="13">
    <source>
        <dbReference type="PROSITE" id="PS50162"/>
    </source>
</evidence>
<feature type="domain" description="RecA family profile 1" evidence="13">
    <location>
        <begin position="33"/>
        <end position="192"/>
    </location>
</feature>
<dbReference type="PROSITE" id="PS50162">
    <property type="entry name" value="RECA_2"/>
    <property type="match status" value="1"/>
</dbReference>
<dbReference type="EMBL" id="JAFLNC010000005">
    <property type="protein sequence ID" value="MBO0335122.1"/>
    <property type="molecule type" value="Genomic_DNA"/>
</dbReference>
<evidence type="ECO:0000259" key="14">
    <source>
        <dbReference type="PROSITE" id="PS50163"/>
    </source>
</evidence>
<evidence type="ECO:0000313" key="16">
    <source>
        <dbReference type="Proteomes" id="UP000664761"/>
    </source>
</evidence>
<keyword evidence="8 10" id="KW-0234">DNA repair</keyword>
<feature type="binding site" evidence="10">
    <location>
        <begin position="63"/>
        <end position="70"/>
    </location>
    <ligand>
        <name>ATP</name>
        <dbReference type="ChEBI" id="CHEBI:30616"/>
    </ligand>
</feature>
<comment type="similarity">
    <text evidence="1 10 12">Belongs to the RecA family.</text>
</comment>
<proteinExistence type="inferred from homology"/>
<dbReference type="InterPro" id="IPR020584">
    <property type="entry name" value="DNA_recomb/repair_RecA_CS"/>
</dbReference>
<gene>
    <name evidence="10 15" type="primary">recA</name>
    <name evidence="15" type="ORF">J0X12_15985</name>
</gene>
<evidence type="ECO:0000256" key="6">
    <source>
        <dbReference type="ARBA" id="ARBA00023125"/>
    </source>
</evidence>
<keyword evidence="3 10" id="KW-0547">Nucleotide-binding</keyword>
<evidence type="ECO:0000256" key="8">
    <source>
        <dbReference type="ARBA" id="ARBA00023204"/>
    </source>
</evidence>
<protein>
    <recommendedName>
        <fullName evidence="2 10">Protein RecA</fullName>
    </recommendedName>
    <alternativeName>
        <fullName evidence="10 11">Recombinase A</fullName>
    </alternativeName>
</protein>
<evidence type="ECO:0000256" key="3">
    <source>
        <dbReference type="ARBA" id="ARBA00022741"/>
    </source>
</evidence>
<dbReference type="PROSITE" id="PS00321">
    <property type="entry name" value="RECA_1"/>
    <property type="match status" value="1"/>
</dbReference>
<dbReference type="Gene3D" id="3.40.50.300">
    <property type="entry name" value="P-loop containing nucleotide triphosphate hydrolases"/>
    <property type="match status" value="1"/>
</dbReference>
<dbReference type="SMART" id="SM00382">
    <property type="entry name" value="AAA"/>
    <property type="match status" value="1"/>
</dbReference>
<sequence length="348" mass="37210">MDKKKALEAALSQIDRAFGKGSVMRLGQQEALDVAAIPTGSLGLDIGLGIGGLPKGRVIEIYGPESSGKTTLALHVVAEAQKQGGTCAFIDVEHALDPVYARKLGVNIDELLISQPDTGEQSLEITDTLVRSGAIDVLVVDSVAALVPQAELEGEMGDTHVGLQARLMSQALRKLTGSISRSNCMVIFINQIRMKIGVMFGSPETTSGGNALKFYASVRLDIRRIGQIKAKDEIVGNQTRVKVVKNKVAPPFKVIEFDIMYGEGISKTGEILDLGVKAEIVEKSGSWYSYDSQRIGQGREQAKAFLKENPEIAKDIEQKILANAGVISEILQGGPDSGTEQDAMASDD</sequence>
<organism evidence="15 16">
    <name type="scientific">Sneathiella sedimenti</name>
    <dbReference type="NCBI Taxonomy" id="2816034"/>
    <lineage>
        <taxon>Bacteria</taxon>
        <taxon>Pseudomonadati</taxon>
        <taxon>Pseudomonadota</taxon>
        <taxon>Alphaproteobacteria</taxon>
        <taxon>Sneathiellales</taxon>
        <taxon>Sneathiellaceae</taxon>
        <taxon>Sneathiella</taxon>
    </lineage>
</organism>
<dbReference type="InterPro" id="IPR020588">
    <property type="entry name" value="RecA_ATP-bd"/>
</dbReference>
<dbReference type="PRINTS" id="PR00142">
    <property type="entry name" value="RECA"/>
</dbReference>
<dbReference type="InterPro" id="IPR020587">
    <property type="entry name" value="RecA_monomer-monomer_interface"/>
</dbReference>
<comment type="caution">
    <text evidence="15">The sequence shown here is derived from an EMBL/GenBank/DDBJ whole genome shotgun (WGS) entry which is preliminary data.</text>
</comment>
<dbReference type="InterPro" id="IPR023400">
    <property type="entry name" value="RecA_C_sf"/>
</dbReference>
<dbReference type="PROSITE" id="PS50163">
    <property type="entry name" value="RECA_3"/>
    <property type="match status" value="1"/>
</dbReference>
<evidence type="ECO:0000256" key="12">
    <source>
        <dbReference type="RuleBase" id="RU004527"/>
    </source>
</evidence>
<evidence type="ECO:0000256" key="9">
    <source>
        <dbReference type="ARBA" id="ARBA00023236"/>
    </source>
</evidence>
<dbReference type="InterPro" id="IPR049428">
    <property type="entry name" value="RecA-like_N"/>
</dbReference>
<dbReference type="NCBIfam" id="TIGR02012">
    <property type="entry name" value="tigrfam_recA"/>
    <property type="match status" value="1"/>
</dbReference>
<dbReference type="Pfam" id="PF00154">
    <property type="entry name" value="RecA_N"/>
    <property type="match status" value="1"/>
</dbReference>
<dbReference type="InterPro" id="IPR049261">
    <property type="entry name" value="RecA-like_C"/>
</dbReference>
<keyword evidence="6 10" id="KW-0238">DNA-binding</keyword>
<keyword evidence="10" id="KW-0963">Cytoplasm</keyword>
<evidence type="ECO:0000256" key="7">
    <source>
        <dbReference type="ARBA" id="ARBA00023172"/>
    </source>
</evidence>
<name>A0ABS3F9B5_9PROT</name>
<dbReference type="InterPro" id="IPR003593">
    <property type="entry name" value="AAA+_ATPase"/>
</dbReference>
<keyword evidence="16" id="KW-1185">Reference proteome</keyword>
<dbReference type="InterPro" id="IPR027417">
    <property type="entry name" value="P-loop_NTPase"/>
</dbReference>
<keyword evidence="7 10" id="KW-0233">DNA recombination</keyword>
<dbReference type="HAMAP" id="MF_00268">
    <property type="entry name" value="RecA"/>
    <property type="match status" value="1"/>
</dbReference>
<dbReference type="PANTHER" id="PTHR45900">
    <property type="entry name" value="RECA"/>
    <property type="match status" value="1"/>
</dbReference>
<dbReference type="InterPro" id="IPR013765">
    <property type="entry name" value="DNA_recomb/repair_RecA"/>
</dbReference>
<reference evidence="15 16" key="1">
    <citation type="submission" date="2021-03" db="EMBL/GenBank/DDBJ databases">
        <title>Sneathiella sp. CAU 1612 isolated from Kang Won-do.</title>
        <authorList>
            <person name="Kim W."/>
        </authorList>
    </citation>
    <scope>NUCLEOTIDE SEQUENCE [LARGE SCALE GENOMIC DNA]</scope>
    <source>
        <strain evidence="15 16">CAU 1612</strain>
    </source>
</reference>
<accession>A0ABS3F9B5</accession>
<evidence type="ECO:0000256" key="4">
    <source>
        <dbReference type="ARBA" id="ARBA00022763"/>
    </source>
</evidence>
<dbReference type="PANTHER" id="PTHR45900:SF1">
    <property type="entry name" value="MITOCHONDRIAL DNA REPAIR PROTEIN RECA HOMOLOG-RELATED"/>
    <property type="match status" value="1"/>
</dbReference>
<evidence type="ECO:0000256" key="11">
    <source>
        <dbReference type="RuleBase" id="RU000526"/>
    </source>
</evidence>
<comment type="subcellular location">
    <subcellularLocation>
        <location evidence="10">Cytoplasm</location>
    </subcellularLocation>
</comment>
<keyword evidence="5 10" id="KW-0067">ATP-binding</keyword>
<evidence type="ECO:0000256" key="10">
    <source>
        <dbReference type="HAMAP-Rule" id="MF_00268"/>
    </source>
</evidence>